<feature type="compositionally biased region" description="Polar residues" evidence="2">
    <location>
        <begin position="648"/>
        <end position="660"/>
    </location>
</feature>
<proteinExistence type="predicted"/>
<organism evidence="4 5">
    <name type="scientific">Epichloe bromicola</name>
    <dbReference type="NCBI Taxonomy" id="79588"/>
    <lineage>
        <taxon>Eukaryota</taxon>
        <taxon>Fungi</taxon>
        <taxon>Dikarya</taxon>
        <taxon>Ascomycota</taxon>
        <taxon>Pezizomycotina</taxon>
        <taxon>Sordariomycetes</taxon>
        <taxon>Hypocreomycetidae</taxon>
        <taxon>Hypocreales</taxon>
        <taxon>Clavicipitaceae</taxon>
        <taxon>Epichloe</taxon>
    </lineage>
</organism>
<keyword evidence="5" id="KW-1185">Reference proteome</keyword>
<feature type="compositionally biased region" description="Polar residues" evidence="2">
    <location>
        <begin position="492"/>
        <end position="508"/>
    </location>
</feature>
<protein>
    <recommendedName>
        <fullName evidence="3">Up-regulated during septation protein 1 domain-containing protein</fullName>
    </recommendedName>
</protein>
<feature type="region of interest" description="Disordered" evidence="2">
    <location>
        <begin position="35"/>
        <end position="116"/>
    </location>
</feature>
<feature type="region of interest" description="Disordered" evidence="2">
    <location>
        <begin position="153"/>
        <end position="222"/>
    </location>
</feature>
<feature type="compositionally biased region" description="Polar residues" evidence="2">
    <location>
        <begin position="242"/>
        <end position="255"/>
    </location>
</feature>
<gene>
    <name evidence="4" type="primary">g4655</name>
    <name evidence="4" type="ORF">EsDP_00004655</name>
</gene>
<dbReference type="Proteomes" id="UP001562357">
    <property type="component" value="Unassembled WGS sequence"/>
</dbReference>
<sequence>MLPTDSKKYQLFPKDKPLPSLKINKTLDPEAAFEAAMNEKQASASSSRPRLNQHASARRRKVSVPDLEPMTTVQEVAMDSRRPPLHERSVSVPNNTRDERRRAPKLLKEMYTNRGTELSKSVERALAPNAKQYAAQQSQSQSRELSPLVIPTAEPIAPPLNSKNPGSKLRLDGSPTQSSRSARMDMSPMYRARTTPSSSTPDLVHPRSATTDGASTTTLPTPVSAPIMESLCASPNMWDSTSITSAQSDGGTLSAATPDKQGKAHIYLHRRGASETSTSIMDRGRSSKRVDARNNSGPLLKGDENNKRAMSSERRAFEELPRGWKPAEVSQKLSASDVSALQQQALEQAERFEVLRVGDVEALSKELRRLDERTDYLRRTYTSLRAGRRNLHSRICQHLRSPRGAKFSYESMLKQEEALAELHASIDDWVTKLEQAENRRTRVRQKLLEHVAAAAIIPGPHAVASMSGSLQQVVGIQSPSGPRELSTPPRSPSNSSFASRVGNASPSPQRVVAQVPSTILEQPIVEDAAEDGAAFGRATSTVASLKRGDVESIRIYAGGDVYALFADVENEISKMGAGTFPMPGPESVGANGVHEEDQGGCERELEREKQRQRLRSHEKLSGYSLAPSANPSSSRSTADMPVSPRTMPATTPATYSSGSTGPPAGPENTGAALNPVTFIDRDVKSITPSPLAPVASDTAKGVGPFLTSAVFKP</sequence>
<feature type="region of interest" description="Disordered" evidence="2">
    <location>
        <begin position="242"/>
        <end position="261"/>
    </location>
</feature>
<evidence type="ECO:0000256" key="2">
    <source>
        <dbReference type="SAM" id="MobiDB-lite"/>
    </source>
</evidence>
<reference evidence="5" key="1">
    <citation type="submission" date="2024-06" db="EMBL/GenBank/DDBJ databases">
        <title>Draft Genome Sequences of Epichloe bromicola Strains Isolated from Elymus ciliaris.</title>
        <authorList>
            <consortium name="Epichloe bromicola genome sequencing consortium"/>
            <person name="Miura A."/>
            <person name="Imano S."/>
            <person name="Ashida A."/>
            <person name="Sato I."/>
            <person name="Chiba S."/>
            <person name="Tanaka A."/>
            <person name="Camagna M."/>
            <person name="Takemoto D."/>
        </authorList>
    </citation>
    <scope>NUCLEOTIDE SEQUENCE [LARGE SCALE GENOMIC DNA]</scope>
    <source>
        <strain evidence="5">DP</strain>
    </source>
</reference>
<feature type="region of interest" description="Disordered" evidence="2">
    <location>
        <begin position="1"/>
        <end position="23"/>
    </location>
</feature>
<feature type="compositionally biased region" description="Polar residues" evidence="2">
    <location>
        <begin position="208"/>
        <end position="221"/>
    </location>
</feature>
<evidence type="ECO:0000313" key="4">
    <source>
        <dbReference type="EMBL" id="GAB0136352.1"/>
    </source>
</evidence>
<keyword evidence="1" id="KW-0175">Coiled coil</keyword>
<feature type="region of interest" description="Disordered" evidence="2">
    <location>
        <begin position="468"/>
        <end position="509"/>
    </location>
</feature>
<dbReference type="InterPro" id="IPR029191">
    <property type="entry name" value="Uds1"/>
</dbReference>
<feature type="compositionally biased region" description="Basic and acidic residues" evidence="2">
    <location>
        <begin position="593"/>
        <end position="620"/>
    </location>
</feature>
<feature type="compositionally biased region" description="Basic and acidic residues" evidence="2">
    <location>
        <begin position="282"/>
        <end position="292"/>
    </location>
</feature>
<name>A0ABQ0CSD5_9HYPO</name>
<feature type="region of interest" description="Disordered" evidence="2">
    <location>
        <begin position="584"/>
        <end position="672"/>
    </location>
</feature>
<evidence type="ECO:0000256" key="1">
    <source>
        <dbReference type="SAM" id="Coils"/>
    </source>
</evidence>
<evidence type="ECO:0000313" key="5">
    <source>
        <dbReference type="Proteomes" id="UP001562357"/>
    </source>
</evidence>
<dbReference type="Pfam" id="PF15456">
    <property type="entry name" value="Uds1"/>
    <property type="match status" value="1"/>
</dbReference>
<feature type="domain" description="Up-regulated during septation protein 1" evidence="3">
    <location>
        <begin position="339"/>
        <end position="455"/>
    </location>
</feature>
<feature type="region of interest" description="Disordered" evidence="2">
    <location>
        <begin position="268"/>
        <end position="307"/>
    </location>
</feature>
<feature type="compositionally biased region" description="Polar residues" evidence="2">
    <location>
        <begin position="40"/>
        <end position="55"/>
    </location>
</feature>
<feature type="compositionally biased region" description="Basic and acidic residues" evidence="2">
    <location>
        <begin position="78"/>
        <end position="89"/>
    </location>
</feature>
<comment type="caution">
    <text evidence="4">The sequence shown here is derived from an EMBL/GenBank/DDBJ whole genome shotgun (WGS) entry which is preliminary data.</text>
</comment>
<feature type="compositionally biased region" description="Polar residues" evidence="2">
    <location>
        <begin position="468"/>
        <end position="480"/>
    </location>
</feature>
<dbReference type="EMBL" id="BAAFGZ010000187">
    <property type="protein sequence ID" value="GAB0136352.1"/>
    <property type="molecule type" value="Genomic_DNA"/>
</dbReference>
<feature type="compositionally biased region" description="Basic and acidic residues" evidence="2">
    <location>
        <begin position="1"/>
        <end position="17"/>
    </location>
</feature>
<evidence type="ECO:0000259" key="3">
    <source>
        <dbReference type="Pfam" id="PF15456"/>
    </source>
</evidence>
<accession>A0ABQ0CSD5</accession>
<feature type="coiled-coil region" evidence="1">
    <location>
        <begin position="419"/>
        <end position="453"/>
    </location>
</feature>
<feature type="compositionally biased region" description="Polar residues" evidence="2">
    <location>
        <begin position="627"/>
        <end position="637"/>
    </location>
</feature>